<evidence type="ECO:0000313" key="4">
    <source>
        <dbReference type="EMBL" id="KAK7803384.1"/>
    </source>
</evidence>
<dbReference type="GO" id="GO:0005764">
    <property type="term" value="C:lysosome"/>
    <property type="evidence" value="ECO:0007669"/>
    <property type="project" value="TreeGrafter"/>
</dbReference>
<evidence type="ECO:0000259" key="3">
    <source>
        <dbReference type="Pfam" id="PF01074"/>
    </source>
</evidence>
<feature type="chain" id="PRO_5043553040" description="Glycoside hydrolase family 38 N-terminal domain-containing protein" evidence="2">
    <location>
        <begin position="22"/>
        <end position="339"/>
    </location>
</feature>
<dbReference type="InterPro" id="IPR000602">
    <property type="entry name" value="Glyco_hydro_38_N"/>
</dbReference>
<keyword evidence="1" id="KW-0472">Membrane</keyword>
<dbReference type="Proteomes" id="UP001488838">
    <property type="component" value="Unassembled WGS sequence"/>
</dbReference>
<keyword evidence="5" id="KW-1185">Reference proteome</keyword>
<dbReference type="InterPro" id="IPR011330">
    <property type="entry name" value="Glyco_hydro/deAcase_b/a-brl"/>
</dbReference>
<dbReference type="PANTHER" id="PTHR11607">
    <property type="entry name" value="ALPHA-MANNOSIDASE"/>
    <property type="match status" value="1"/>
</dbReference>
<sequence>MGPLRWLPLLGQLLLLRPLAAHSAGPIQAFVVPHSHMDVGWVYTVQESMRAYAANVYTTVVAELTRGQHRRFIAVEQEFFRLWWDGVASEKQKLQVRQLLDEGRLEFVLGGQVMHDEAVTHLDDQILQLTGNIICFHHHHRYDCHHLYRSSSNIIISTVPTSTVSIITAITFITPTISHLITITTAITTITITTIVLITITTAIALITITTAITTITTTTITITTTTIILITITTTITVITTTITLITIATATTTITITTTTITVSHPYYHHHHHYHHHHYHHHHHYYHHHLATIPTGRPSLPLVITTPLCPFSLPSPPVAVVYLAHTVLAETEMPWDS</sequence>
<protein>
    <recommendedName>
        <fullName evidence="3">Glycoside hydrolase family 38 N-terminal domain-containing protein</fullName>
    </recommendedName>
</protein>
<dbReference type="AlphaFoldDB" id="A0AAW0HNN5"/>
<comment type="caution">
    <text evidence="4">The sequence shown here is derived from an EMBL/GenBank/DDBJ whole genome shotgun (WGS) entry which is preliminary data.</text>
</comment>
<name>A0AAW0HNN5_MYOGA</name>
<reference evidence="4 5" key="1">
    <citation type="journal article" date="2023" name="bioRxiv">
        <title>Conserved and derived expression patterns and positive selection on dental genes reveal complex evolutionary context of ever-growing rodent molars.</title>
        <authorList>
            <person name="Calamari Z.T."/>
            <person name="Song A."/>
            <person name="Cohen E."/>
            <person name="Akter M."/>
            <person name="Roy R.D."/>
            <person name="Hallikas O."/>
            <person name="Christensen M.M."/>
            <person name="Li P."/>
            <person name="Marangoni P."/>
            <person name="Jernvall J."/>
            <person name="Klein O.D."/>
        </authorList>
    </citation>
    <scope>NUCLEOTIDE SEQUENCE [LARGE SCALE GENOMIC DNA]</scope>
    <source>
        <strain evidence="4">V071</strain>
    </source>
</reference>
<proteinExistence type="predicted"/>
<evidence type="ECO:0000313" key="5">
    <source>
        <dbReference type="Proteomes" id="UP001488838"/>
    </source>
</evidence>
<dbReference type="EMBL" id="JBBHLL010000421">
    <property type="protein sequence ID" value="KAK7803384.1"/>
    <property type="molecule type" value="Genomic_DNA"/>
</dbReference>
<accession>A0AAW0HNN5</accession>
<evidence type="ECO:0000256" key="1">
    <source>
        <dbReference type="SAM" id="Phobius"/>
    </source>
</evidence>
<dbReference type="InterPro" id="IPR050843">
    <property type="entry name" value="Glycosyl_Hydrlase_38"/>
</dbReference>
<dbReference type="Pfam" id="PF01074">
    <property type="entry name" value="Glyco_hydro_38N"/>
    <property type="match status" value="1"/>
</dbReference>
<dbReference type="SUPFAM" id="SSF88713">
    <property type="entry name" value="Glycoside hydrolase/deacetylase"/>
    <property type="match status" value="1"/>
</dbReference>
<dbReference type="GO" id="GO:0006013">
    <property type="term" value="P:mannose metabolic process"/>
    <property type="evidence" value="ECO:0007669"/>
    <property type="project" value="InterPro"/>
</dbReference>
<feature type="domain" description="Glycoside hydrolase family 38 N-terminal" evidence="3">
    <location>
        <begin position="29"/>
        <end position="131"/>
    </location>
</feature>
<gene>
    <name evidence="4" type="ORF">U0070_012499</name>
</gene>
<organism evidence="4 5">
    <name type="scientific">Myodes glareolus</name>
    <name type="common">Bank vole</name>
    <name type="synonym">Clethrionomys glareolus</name>
    <dbReference type="NCBI Taxonomy" id="447135"/>
    <lineage>
        <taxon>Eukaryota</taxon>
        <taxon>Metazoa</taxon>
        <taxon>Chordata</taxon>
        <taxon>Craniata</taxon>
        <taxon>Vertebrata</taxon>
        <taxon>Euteleostomi</taxon>
        <taxon>Mammalia</taxon>
        <taxon>Eutheria</taxon>
        <taxon>Euarchontoglires</taxon>
        <taxon>Glires</taxon>
        <taxon>Rodentia</taxon>
        <taxon>Myomorpha</taxon>
        <taxon>Muroidea</taxon>
        <taxon>Cricetidae</taxon>
        <taxon>Arvicolinae</taxon>
        <taxon>Myodes</taxon>
    </lineage>
</organism>
<dbReference type="InterPro" id="IPR027291">
    <property type="entry name" value="Glyco_hydro_38_N_sf"/>
</dbReference>
<keyword evidence="1" id="KW-1133">Transmembrane helix</keyword>
<keyword evidence="1" id="KW-0812">Transmembrane</keyword>
<feature type="transmembrane region" description="Helical" evidence="1">
    <location>
        <begin position="228"/>
        <end position="250"/>
    </location>
</feature>
<dbReference type="Gene3D" id="3.20.110.10">
    <property type="entry name" value="Glycoside hydrolase 38, N terminal domain"/>
    <property type="match status" value="1"/>
</dbReference>
<keyword evidence="2" id="KW-0732">Signal</keyword>
<dbReference type="GO" id="GO:0004559">
    <property type="term" value="F:alpha-mannosidase activity"/>
    <property type="evidence" value="ECO:0007669"/>
    <property type="project" value="InterPro"/>
</dbReference>
<dbReference type="PANTHER" id="PTHR11607:SF28">
    <property type="entry name" value="EPIDIDYMIS-SPECIFIC ALPHA-MANNOSIDASE"/>
    <property type="match status" value="1"/>
</dbReference>
<feature type="signal peptide" evidence="2">
    <location>
        <begin position="1"/>
        <end position="21"/>
    </location>
</feature>
<feature type="transmembrane region" description="Helical" evidence="1">
    <location>
        <begin position="195"/>
        <end position="216"/>
    </location>
</feature>
<evidence type="ECO:0000256" key="2">
    <source>
        <dbReference type="SAM" id="SignalP"/>
    </source>
</evidence>